<name>A0AA40DXE1_9PEZI</name>
<evidence type="ECO:0000256" key="1">
    <source>
        <dbReference type="ARBA" id="ARBA00022603"/>
    </source>
</evidence>
<evidence type="ECO:0000259" key="4">
    <source>
        <dbReference type="Pfam" id="PF00891"/>
    </source>
</evidence>
<dbReference type="PANTHER" id="PTHR43712">
    <property type="entry name" value="PUTATIVE (AFU_ORTHOLOGUE AFUA_4G14580)-RELATED"/>
    <property type="match status" value="1"/>
</dbReference>
<dbReference type="InterPro" id="IPR016461">
    <property type="entry name" value="COMT-like"/>
</dbReference>
<evidence type="ECO:0000256" key="3">
    <source>
        <dbReference type="ARBA" id="ARBA00022691"/>
    </source>
</evidence>
<dbReference type="InterPro" id="IPR036390">
    <property type="entry name" value="WH_DNA-bd_sf"/>
</dbReference>
<dbReference type="PROSITE" id="PS51683">
    <property type="entry name" value="SAM_OMT_II"/>
    <property type="match status" value="1"/>
</dbReference>
<sequence length="418" mass="46027">MMATPRILELASSILSSVTIIHDALVAKQIPLPSFDEDAPERLPHELSDAGDAVLDATAELRDLLLCPISLLHKHSSHNSAVYFQAISRSRIPSLIPPKGRISFAEIANKTTLPEQIITRLLRYAMTFHVFCEPEPGMVAHTKASKALLDADTNDWLRTGTEEMFPAATRLLDAVQKWPNSQEPNETAFCLANNTSQSIYEVLASDPGRAKRFSATMRVLATKPENDPCYITDYYDWAALGPNAHIVDIGGGHGHVSKAIASKFPNIAQVTVQDIPGVVDGAEAGVPEQLKGRIFFQAYDMFSPQTVQADVYIFRWVLHNWPDKYCIMALKAQIPVLKAGSIVLIQDTLLPEPGTGSRWREQGMRSTDLIMAVSFNSRERTVAEWKALLTEADPRFAVKTVTEPKGSALGILVVEWAG</sequence>
<proteinExistence type="predicted"/>
<keyword evidence="2" id="KW-0808">Transferase</keyword>
<dbReference type="InterPro" id="IPR001077">
    <property type="entry name" value="COMT_C"/>
</dbReference>
<dbReference type="InterPro" id="IPR029063">
    <property type="entry name" value="SAM-dependent_MTases_sf"/>
</dbReference>
<dbReference type="SUPFAM" id="SSF46785">
    <property type="entry name" value="Winged helix' DNA-binding domain"/>
    <property type="match status" value="1"/>
</dbReference>
<organism evidence="5 6">
    <name type="scientific">Apiosordaria backusii</name>
    <dbReference type="NCBI Taxonomy" id="314023"/>
    <lineage>
        <taxon>Eukaryota</taxon>
        <taxon>Fungi</taxon>
        <taxon>Dikarya</taxon>
        <taxon>Ascomycota</taxon>
        <taxon>Pezizomycotina</taxon>
        <taxon>Sordariomycetes</taxon>
        <taxon>Sordariomycetidae</taxon>
        <taxon>Sordariales</taxon>
        <taxon>Lasiosphaeriaceae</taxon>
        <taxon>Apiosordaria</taxon>
    </lineage>
</organism>
<feature type="domain" description="O-methyltransferase C-terminal" evidence="4">
    <location>
        <begin position="199"/>
        <end position="392"/>
    </location>
</feature>
<dbReference type="SUPFAM" id="SSF53335">
    <property type="entry name" value="S-adenosyl-L-methionine-dependent methyltransferases"/>
    <property type="match status" value="1"/>
</dbReference>
<dbReference type="PANTHER" id="PTHR43712:SF12">
    <property type="entry name" value="STERIGMATOCYSTIN 8-O-METHYLTRANSFERASE"/>
    <property type="match status" value="1"/>
</dbReference>
<keyword evidence="1 5" id="KW-0489">Methyltransferase</keyword>
<protein>
    <submittedName>
        <fullName evidence="5">S-adenosyl-L-methionine-dependent methyltransferase</fullName>
    </submittedName>
</protein>
<evidence type="ECO:0000313" key="5">
    <source>
        <dbReference type="EMBL" id="KAK0716586.1"/>
    </source>
</evidence>
<reference evidence="5" key="1">
    <citation type="submission" date="2023-06" db="EMBL/GenBank/DDBJ databases">
        <title>Genome-scale phylogeny and comparative genomics of the fungal order Sordariales.</title>
        <authorList>
            <consortium name="Lawrence Berkeley National Laboratory"/>
            <person name="Hensen N."/>
            <person name="Bonometti L."/>
            <person name="Westerberg I."/>
            <person name="Brannstrom I.O."/>
            <person name="Guillou S."/>
            <person name="Cros-Aarteil S."/>
            <person name="Calhoun S."/>
            <person name="Haridas S."/>
            <person name="Kuo A."/>
            <person name="Mondo S."/>
            <person name="Pangilinan J."/>
            <person name="Riley R."/>
            <person name="Labutti K."/>
            <person name="Andreopoulos B."/>
            <person name="Lipzen A."/>
            <person name="Chen C."/>
            <person name="Yanf M."/>
            <person name="Daum C."/>
            <person name="Ng V."/>
            <person name="Clum A."/>
            <person name="Steindorff A."/>
            <person name="Ohm R."/>
            <person name="Martin F."/>
            <person name="Silar P."/>
            <person name="Natvig D."/>
            <person name="Lalanne C."/>
            <person name="Gautier V."/>
            <person name="Ament-Velasquez S.L."/>
            <person name="Kruys A."/>
            <person name="Hutchinson M.I."/>
            <person name="Powell A.J."/>
            <person name="Barry K."/>
            <person name="Miller A.N."/>
            <person name="Grigoriev I.V."/>
            <person name="Debuchy R."/>
            <person name="Gladieux P."/>
            <person name="Thoren M.H."/>
            <person name="Johannesson H."/>
        </authorList>
    </citation>
    <scope>NUCLEOTIDE SEQUENCE</scope>
    <source>
        <strain evidence="5">CBS 540.89</strain>
    </source>
</reference>
<dbReference type="AlphaFoldDB" id="A0AA40DXE1"/>
<dbReference type="Proteomes" id="UP001172159">
    <property type="component" value="Unassembled WGS sequence"/>
</dbReference>
<dbReference type="GO" id="GO:0008171">
    <property type="term" value="F:O-methyltransferase activity"/>
    <property type="evidence" value="ECO:0007669"/>
    <property type="project" value="InterPro"/>
</dbReference>
<dbReference type="InterPro" id="IPR036388">
    <property type="entry name" value="WH-like_DNA-bd_sf"/>
</dbReference>
<accession>A0AA40DXE1</accession>
<comment type="caution">
    <text evidence="5">The sequence shown here is derived from an EMBL/GenBank/DDBJ whole genome shotgun (WGS) entry which is preliminary data.</text>
</comment>
<dbReference type="Gene3D" id="3.40.50.150">
    <property type="entry name" value="Vaccinia Virus protein VP39"/>
    <property type="match status" value="1"/>
</dbReference>
<evidence type="ECO:0000256" key="2">
    <source>
        <dbReference type="ARBA" id="ARBA00022679"/>
    </source>
</evidence>
<dbReference type="Gene3D" id="1.10.10.10">
    <property type="entry name" value="Winged helix-like DNA-binding domain superfamily/Winged helix DNA-binding domain"/>
    <property type="match status" value="1"/>
</dbReference>
<dbReference type="GO" id="GO:0032259">
    <property type="term" value="P:methylation"/>
    <property type="evidence" value="ECO:0007669"/>
    <property type="project" value="UniProtKB-KW"/>
</dbReference>
<gene>
    <name evidence="5" type="ORF">B0T21DRAFT_339445</name>
</gene>
<evidence type="ECO:0000313" key="6">
    <source>
        <dbReference type="Proteomes" id="UP001172159"/>
    </source>
</evidence>
<dbReference type="EMBL" id="JAUKTV010000014">
    <property type="protein sequence ID" value="KAK0716586.1"/>
    <property type="molecule type" value="Genomic_DNA"/>
</dbReference>
<keyword evidence="6" id="KW-1185">Reference proteome</keyword>
<dbReference type="Pfam" id="PF00891">
    <property type="entry name" value="Methyltransf_2"/>
    <property type="match status" value="1"/>
</dbReference>
<keyword evidence="3" id="KW-0949">S-adenosyl-L-methionine</keyword>